<keyword evidence="3 6" id="KW-0812">Transmembrane</keyword>
<keyword evidence="5 6" id="KW-0472">Membrane</keyword>
<dbReference type="PATRIC" id="fig|909613.9.peg.2708"/>
<dbReference type="InterPro" id="IPR024671">
    <property type="entry name" value="Atg22-like"/>
</dbReference>
<evidence type="ECO:0000259" key="7">
    <source>
        <dbReference type="PROSITE" id="PS50850"/>
    </source>
</evidence>
<feature type="domain" description="Major facilitator superfamily (MFS) profile" evidence="7">
    <location>
        <begin position="313"/>
        <end position="508"/>
    </location>
</feature>
<dbReference type="GO" id="GO:0005886">
    <property type="term" value="C:plasma membrane"/>
    <property type="evidence" value="ECO:0007669"/>
    <property type="project" value="UniProtKB-SubCell"/>
</dbReference>
<evidence type="ECO:0000256" key="2">
    <source>
        <dbReference type="ARBA" id="ARBA00022448"/>
    </source>
</evidence>
<feature type="transmembrane region" description="Helical" evidence="6">
    <location>
        <begin position="311"/>
        <end position="330"/>
    </location>
</feature>
<gene>
    <name evidence="8" type="ORF">UO65_2708</name>
</gene>
<feature type="transmembrane region" description="Helical" evidence="6">
    <location>
        <begin position="225"/>
        <end position="244"/>
    </location>
</feature>
<comment type="subcellular location">
    <subcellularLocation>
        <location evidence="1">Cell membrane</location>
        <topology evidence="1">Multi-pass membrane protein</topology>
    </subcellularLocation>
</comment>
<dbReference type="Proteomes" id="UP000019277">
    <property type="component" value="Unassembled WGS sequence"/>
</dbReference>
<evidence type="ECO:0000313" key="8">
    <source>
        <dbReference type="EMBL" id="EWC61997.1"/>
    </source>
</evidence>
<dbReference type="STRING" id="909613.UO65_2708"/>
<name>W7IYN3_9PSEU</name>
<feature type="transmembrane region" description="Helical" evidence="6">
    <location>
        <begin position="256"/>
        <end position="275"/>
    </location>
</feature>
<dbReference type="eggNOG" id="COG2270">
    <property type="taxonomic scope" value="Bacteria"/>
</dbReference>
<accession>W7IYN3</accession>
<dbReference type="PANTHER" id="PTHR23519:SF1">
    <property type="entry name" value="AUTOPHAGY-RELATED PROTEIN 22"/>
    <property type="match status" value="1"/>
</dbReference>
<dbReference type="EMBL" id="AYXG01000097">
    <property type="protein sequence ID" value="EWC61997.1"/>
    <property type="molecule type" value="Genomic_DNA"/>
</dbReference>
<evidence type="ECO:0000256" key="6">
    <source>
        <dbReference type="SAM" id="Phobius"/>
    </source>
</evidence>
<dbReference type="SUPFAM" id="SSF103473">
    <property type="entry name" value="MFS general substrate transporter"/>
    <property type="match status" value="1"/>
</dbReference>
<evidence type="ECO:0000256" key="1">
    <source>
        <dbReference type="ARBA" id="ARBA00004651"/>
    </source>
</evidence>
<dbReference type="InterPro" id="IPR050495">
    <property type="entry name" value="ATG22/LtaA_families"/>
</dbReference>
<feature type="transmembrane region" description="Helical" evidence="6">
    <location>
        <begin position="350"/>
        <end position="372"/>
    </location>
</feature>
<dbReference type="InterPro" id="IPR020846">
    <property type="entry name" value="MFS_dom"/>
</dbReference>
<sequence length="508" mass="54752">MFGDVCRRVPLRRDRRHRATRTLRLHTSTAEAVLSMVDDSTPDAGEARARRREQRGWCWYDWANSVFPTSVTTVFGSLYLTEVAATAAQSDTALNGTRACLDAAGESDRLNNCDITLLGLHFPAGSLWGYLLSIATVIQVLIVPLMGAIADRSTNKKPMLAAFAFGGSIATAAMALVGGGAWGLGVVLFILGNIGYGTSVVIYYSYLPEIATADERDRLSTNGWAFGYLGGGVALAIQLVVYLFRDSLGITAGNAAQIAFLTSGIWWSLFTLIPLRRLRGHHDRADLPPARGSVVTAGFRELRDTLRHARAFPLTLAFLGTYLIYTDGIATVANVSAQYGSEELGFEAEVLITTILIVQFVAFFGGVLHGLVARRIGAKKTIMASLLVWVLVIGAAYFVQAGQALQFYALAGGIGLVLGGTNALSRSLFSQMVPPGKEAQYFSVYEIGERATSWLGPLVFAVMASTTGSYRYAIISLVIFFFVGLVLMYFVPVRRAIAAVGNKAPELL</sequence>
<organism evidence="8 9">
    <name type="scientific">Actinokineospora spheciospongiae</name>
    <dbReference type="NCBI Taxonomy" id="909613"/>
    <lineage>
        <taxon>Bacteria</taxon>
        <taxon>Bacillati</taxon>
        <taxon>Actinomycetota</taxon>
        <taxon>Actinomycetes</taxon>
        <taxon>Pseudonocardiales</taxon>
        <taxon>Pseudonocardiaceae</taxon>
        <taxon>Actinokineospora</taxon>
    </lineage>
</organism>
<dbReference type="PANTHER" id="PTHR23519">
    <property type="entry name" value="AUTOPHAGY-RELATED PROTEIN 22"/>
    <property type="match status" value="1"/>
</dbReference>
<evidence type="ECO:0000313" key="9">
    <source>
        <dbReference type="Proteomes" id="UP000019277"/>
    </source>
</evidence>
<dbReference type="Pfam" id="PF11700">
    <property type="entry name" value="ATG22"/>
    <property type="match status" value="1"/>
</dbReference>
<evidence type="ECO:0000256" key="4">
    <source>
        <dbReference type="ARBA" id="ARBA00022989"/>
    </source>
</evidence>
<reference evidence="8 9" key="1">
    <citation type="journal article" date="2014" name="Genome Announc.">
        <title>Draft Genome Sequence of the Antitrypanosomally Active Sponge-Associated Bacterium Actinokineospora sp. Strain EG49.</title>
        <authorList>
            <person name="Harjes J."/>
            <person name="Ryu T."/>
            <person name="Abdelmohsen U.R."/>
            <person name="Moitinho-Silva L."/>
            <person name="Horn H."/>
            <person name="Ravasi T."/>
            <person name="Hentschel U."/>
        </authorList>
    </citation>
    <scope>NUCLEOTIDE SEQUENCE [LARGE SCALE GENOMIC DNA]</scope>
    <source>
        <strain evidence="8 9">EG49</strain>
    </source>
</reference>
<feature type="transmembrane region" description="Helical" evidence="6">
    <location>
        <begin position="127"/>
        <end position="147"/>
    </location>
</feature>
<feature type="transmembrane region" description="Helical" evidence="6">
    <location>
        <begin position="184"/>
        <end position="204"/>
    </location>
</feature>
<protein>
    <submittedName>
        <fullName evidence="8">Putative transporter</fullName>
    </submittedName>
</protein>
<dbReference type="PROSITE" id="PS50850">
    <property type="entry name" value="MFS"/>
    <property type="match status" value="1"/>
</dbReference>
<dbReference type="AlphaFoldDB" id="W7IYN3"/>
<keyword evidence="2" id="KW-0813">Transport</keyword>
<feature type="transmembrane region" description="Helical" evidence="6">
    <location>
        <begin position="381"/>
        <end position="399"/>
    </location>
</feature>
<keyword evidence="9" id="KW-1185">Reference proteome</keyword>
<evidence type="ECO:0000256" key="5">
    <source>
        <dbReference type="ARBA" id="ARBA00023136"/>
    </source>
</evidence>
<feature type="transmembrane region" description="Helical" evidence="6">
    <location>
        <begin position="159"/>
        <end position="178"/>
    </location>
</feature>
<proteinExistence type="predicted"/>
<evidence type="ECO:0000256" key="3">
    <source>
        <dbReference type="ARBA" id="ARBA00022692"/>
    </source>
</evidence>
<dbReference type="Gene3D" id="1.20.1250.20">
    <property type="entry name" value="MFS general substrate transporter like domains"/>
    <property type="match status" value="2"/>
</dbReference>
<feature type="transmembrane region" description="Helical" evidence="6">
    <location>
        <begin position="472"/>
        <end position="491"/>
    </location>
</feature>
<dbReference type="GO" id="GO:0022857">
    <property type="term" value="F:transmembrane transporter activity"/>
    <property type="evidence" value="ECO:0007669"/>
    <property type="project" value="InterPro"/>
</dbReference>
<dbReference type="InterPro" id="IPR036259">
    <property type="entry name" value="MFS_trans_sf"/>
</dbReference>
<comment type="caution">
    <text evidence="8">The sequence shown here is derived from an EMBL/GenBank/DDBJ whole genome shotgun (WGS) entry which is preliminary data.</text>
</comment>
<keyword evidence="4 6" id="KW-1133">Transmembrane helix</keyword>